<evidence type="ECO:0000256" key="5">
    <source>
        <dbReference type="ARBA" id="ARBA00022692"/>
    </source>
</evidence>
<evidence type="ECO:0000259" key="12">
    <source>
        <dbReference type="Pfam" id="PF00999"/>
    </source>
</evidence>
<feature type="transmembrane region" description="Helical" evidence="11">
    <location>
        <begin position="365"/>
        <end position="388"/>
    </location>
</feature>
<keyword evidence="3" id="KW-0813">Transport</keyword>
<keyword evidence="8" id="KW-0406">Ion transport</keyword>
<protein>
    <submittedName>
        <fullName evidence="13">Sodium:proton antiporter</fullName>
    </submittedName>
</protein>
<dbReference type="Proteomes" id="UP000092714">
    <property type="component" value="Unassembled WGS sequence"/>
</dbReference>
<keyword evidence="10" id="KW-0739">Sodium transport</keyword>
<evidence type="ECO:0000256" key="10">
    <source>
        <dbReference type="ARBA" id="ARBA00023201"/>
    </source>
</evidence>
<comment type="subcellular location">
    <subcellularLocation>
        <location evidence="1">Membrane</location>
        <topology evidence="1">Multi-pass membrane protein</topology>
    </subcellularLocation>
</comment>
<organism evidence="13 14">
    <name type="scientific">Clostridium paraputrificum</name>
    <dbReference type="NCBI Taxonomy" id="29363"/>
    <lineage>
        <taxon>Bacteria</taxon>
        <taxon>Bacillati</taxon>
        <taxon>Bacillota</taxon>
        <taxon>Clostridia</taxon>
        <taxon>Eubacteriales</taxon>
        <taxon>Clostridiaceae</taxon>
        <taxon>Clostridium</taxon>
    </lineage>
</organism>
<comment type="caution">
    <text evidence="13">The sequence shown here is derived from an EMBL/GenBank/DDBJ whole genome shotgun (WGS) entry which is preliminary data.</text>
</comment>
<dbReference type="AlphaFoldDB" id="A0A173Y986"/>
<keyword evidence="9 11" id="KW-0472">Membrane</keyword>
<feature type="transmembrane region" description="Helical" evidence="11">
    <location>
        <begin position="182"/>
        <end position="208"/>
    </location>
</feature>
<name>A0A173Y986_9CLOT</name>
<feature type="transmembrane region" description="Helical" evidence="11">
    <location>
        <begin position="229"/>
        <end position="255"/>
    </location>
</feature>
<feature type="transmembrane region" description="Helical" evidence="11">
    <location>
        <begin position="122"/>
        <end position="144"/>
    </location>
</feature>
<gene>
    <name evidence="13" type="ORF">CP373A1_09820</name>
</gene>
<evidence type="ECO:0000313" key="14">
    <source>
        <dbReference type="Proteomes" id="UP000092714"/>
    </source>
</evidence>
<evidence type="ECO:0000256" key="9">
    <source>
        <dbReference type="ARBA" id="ARBA00023136"/>
    </source>
</evidence>
<dbReference type="PANTHER" id="PTHR43562">
    <property type="entry name" value="NAPA-TYPE SODIUM/HYDROGEN ANTIPORTER"/>
    <property type="match status" value="1"/>
</dbReference>
<evidence type="ECO:0000256" key="4">
    <source>
        <dbReference type="ARBA" id="ARBA00022449"/>
    </source>
</evidence>
<dbReference type="InterPro" id="IPR006153">
    <property type="entry name" value="Cation/H_exchanger_TM"/>
</dbReference>
<feature type="transmembrane region" description="Helical" evidence="11">
    <location>
        <begin position="275"/>
        <end position="294"/>
    </location>
</feature>
<evidence type="ECO:0000313" key="13">
    <source>
        <dbReference type="EMBL" id="OBY10792.1"/>
    </source>
</evidence>
<feature type="domain" description="Cation/H+ exchanger transmembrane" evidence="12">
    <location>
        <begin position="16"/>
        <end position="386"/>
    </location>
</feature>
<feature type="transmembrane region" description="Helical" evidence="11">
    <location>
        <begin position="32"/>
        <end position="50"/>
    </location>
</feature>
<evidence type="ECO:0000256" key="11">
    <source>
        <dbReference type="SAM" id="Phobius"/>
    </source>
</evidence>
<feature type="transmembrane region" description="Helical" evidence="11">
    <location>
        <begin position="301"/>
        <end position="324"/>
    </location>
</feature>
<keyword evidence="5 11" id="KW-0812">Transmembrane</keyword>
<evidence type="ECO:0000256" key="8">
    <source>
        <dbReference type="ARBA" id="ARBA00023065"/>
    </source>
</evidence>
<reference evidence="13 14" key="1">
    <citation type="submission" date="2016-06" db="EMBL/GenBank/DDBJ databases">
        <authorList>
            <person name="Kjaerup R.B."/>
            <person name="Dalgaard T.S."/>
            <person name="Juul-Madsen H.R."/>
        </authorList>
    </citation>
    <scope>NUCLEOTIDE SEQUENCE [LARGE SCALE GENOMIC DNA]</scope>
    <source>
        <strain evidence="13 14">373-A1</strain>
    </source>
</reference>
<dbReference type="eggNOG" id="COG0475">
    <property type="taxonomic scope" value="Bacteria"/>
</dbReference>
<dbReference type="GO" id="GO:0006814">
    <property type="term" value="P:sodium ion transport"/>
    <property type="evidence" value="ECO:0007669"/>
    <property type="project" value="UniProtKB-KW"/>
</dbReference>
<dbReference type="Pfam" id="PF00999">
    <property type="entry name" value="Na_H_Exchanger"/>
    <property type="match status" value="1"/>
</dbReference>
<feature type="transmembrane region" description="Helical" evidence="11">
    <location>
        <begin position="156"/>
        <end position="176"/>
    </location>
</feature>
<dbReference type="OrthoDB" id="9793589at2"/>
<dbReference type="EMBL" id="MAPZ01000019">
    <property type="protein sequence ID" value="OBY10792.1"/>
    <property type="molecule type" value="Genomic_DNA"/>
</dbReference>
<feature type="transmembrane region" description="Helical" evidence="11">
    <location>
        <begin position="56"/>
        <end position="74"/>
    </location>
</feature>
<dbReference type="InterPro" id="IPR038770">
    <property type="entry name" value="Na+/solute_symporter_sf"/>
</dbReference>
<dbReference type="GO" id="GO:1902600">
    <property type="term" value="P:proton transmembrane transport"/>
    <property type="evidence" value="ECO:0007669"/>
    <property type="project" value="InterPro"/>
</dbReference>
<evidence type="ECO:0000256" key="1">
    <source>
        <dbReference type="ARBA" id="ARBA00004141"/>
    </source>
</evidence>
<proteinExistence type="inferred from homology"/>
<dbReference type="Gene3D" id="1.20.1530.20">
    <property type="match status" value="1"/>
</dbReference>
<keyword evidence="4" id="KW-0050">Antiport</keyword>
<keyword evidence="14" id="KW-1185">Reference proteome</keyword>
<feature type="transmembrane region" description="Helical" evidence="11">
    <location>
        <begin position="86"/>
        <end position="110"/>
    </location>
</feature>
<evidence type="ECO:0000256" key="7">
    <source>
        <dbReference type="ARBA" id="ARBA00023053"/>
    </source>
</evidence>
<keyword evidence="7" id="KW-0915">Sodium</keyword>
<sequence length="393" mass="42061">MLSYIYLFDIALILLSTKVLGIVTKKFQMPQVVGALLAGLVLGPAVFNVITETDFIKQIAELGVIVIMFTAGLSTDINELKSTGKASFIIALCGVILPLIGGTAVAYIFNRGEFASIAGNELIENIFIGIILTATSVSITVETLKELGKLNSRTGNAILGAALIDDILGIIALTIVTSFNDASVSVILVLIKIILFFAVAGVSGYIFYKCFDKFVNRYESDMRRFVIAAFVFCLLLSFVAERFFGVADITGAFIAGLVLSNNKETSYINARFETLSYMLLSPIFFASIGLKVSLSKMSSGIILFTICIVGIGIITKIIGCGLGAKLCRFNNKEALQVGIGMVARGEVALVVANKGISMGIMNPVFLAPIIILVVVCAIATPIILKIVYKEKNI</sequence>
<accession>A0A173Y986</accession>
<evidence type="ECO:0000256" key="6">
    <source>
        <dbReference type="ARBA" id="ARBA00022989"/>
    </source>
</evidence>
<keyword evidence="6 11" id="KW-1133">Transmembrane helix</keyword>
<evidence type="ECO:0000256" key="3">
    <source>
        <dbReference type="ARBA" id="ARBA00022448"/>
    </source>
</evidence>
<dbReference type="PANTHER" id="PTHR43562:SF3">
    <property type="entry name" value="SODIUM ION_PROTON EXCHANGER (EUROFUNG)"/>
    <property type="match status" value="1"/>
</dbReference>
<comment type="similarity">
    <text evidence="2">Belongs to the monovalent cation:proton antiporter 2 (CPA2) transporter (TC 2.A.37) family.</text>
</comment>
<dbReference type="GO" id="GO:0015297">
    <property type="term" value="F:antiporter activity"/>
    <property type="evidence" value="ECO:0007669"/>
    <property type="project" value="UniProtKB-KW"/>
</dbReference>
<dbReference type="RefSeq" id="WP_055253294.1">
    <property type="nucleotide sequence ID" value="NZ_CYZW01000001.1"/>
</dbReference>
<feature type="transmembrane region" description="Helical" evidence="11">
    <location>
        <begin position="6"/>
        <end position="23"/>
    </location>
</feature>
<evidence type="ECO:0000256" key="2">
    <source>
        <dbReference type="ARBA" id="ARBA00005551"/>
    </source>
</evidence>
<dbReference type="GO" id="GO:0016020">
    <property type="term" value="C:membrane"/>
    <property type="evidence" value="ECO:0007669"/>
    <property type="project" value="UniProtKB-SubCell"/>
</dbReference>